<dbReference type="OrthoDB" id="5559625at2"/>
<organism evidence="2 3">
    <name type="scientific">Ahniella affigens</name>
    <dbReference type="NCBI Taxonomy" id="2021234"/>
    <lineage>
        <taxon>Bacteria</taxon>
        <taxon>Pseudomonadati</taxon>
        <taxon>Pseudomonadota</taxon>
        <taxon>Gammaproteobacteria</taxon>
        <taxon>Lysobacterales</taxon>
        <taxon>Rhodanobacteraceae</taxon>
        <taxon>Ahniella</taxon>
    </lineage>
</organism>
<reference evidence="2 3" key="1">
    <citation type="submission" date="2018-03" db="EMBL/GenBank/DDBJ databases">
        <title>Ahniella affigens gen. nov., sp. nov., a gammaproteobacterium isolated from sandy soil near a stream.</title>
        <authorList>
            <person name="Ko Y."/>
            <person name="Kim J.-H."/>
        </authorList>
    </citation>
    <scope>NUCLEOTIDE SEQUENCE [LARGE SCALE GENOMIC DNA]</scope>
    <source>
        <strain evidence="2 3">D13</strain>
    </source>
</reference>
<dbReference type="Proteomes" id="UP000241074">
    <property type="component" value="Chromosome"/>
</dbReference>
<accession>A0A2P1PWC1</accession>
<dbReference type="InterPro" id="IPR039555">
    <property type="entry name" value="TraF/TrbB"/>
</dbReference>
<sequence length="314" mass="34418">MDKTWTLICCLLAASLAHAGPGARVHEQGWFYYEPLPQPKPPTPLKPPVAVPGGRVTTTVPLGSAWLRKNLPLYLDRAMDQPTLANVRRYRYLERLAMDRSSAYSDASARLTMLDPLLDEQSVSPITALAKATRHREQSARQQQVLGQVARDAGLWFFFRSDCPYCHAQTNALQTLSRLYGFSILPISLDHRPLPSGAFSEFVPDQGQAAKLNVSVTPSLFLVHRDGRVLPLASGLQTQDQLVDRILELGHTLGWIAAADYDALRALQNTALDDLAAGLGPAEDPDQLIDALIEQGADRIGRGTPISPITKETP</sequence>
<protein>
    <recommendedName>
        <fullName evidence="4">Conjugal transfer protein TraF</fullName>
    </recommendedName>
</protein>
<evidence type="ECO:0000313" key="2">
    <source>
        <dbReference type="EMBL" id="AVP99147.1"/>
    </source>
</evidence>
<keyword evidence="3" id="KW-1185">Reference proteome</keyword>
<dbReference type="InterPro" id="IPR036249">
    <property type="entry name" value="Thioredoxin-like_sf"/>
</dbReference>
<dbReference type="AlphaFoldDB" id="A0A2P1PWC1"/>
<dbReference type="Pfam" id="PF13728">
    <property type="entry name" value="TraF"/>
    <property type="match status" value="1"/>
</dbReference>
<dbReference type="EMBL" id="CP027860">
    <property type="protein sequence ID" value="AVP99147.1"/>
    <property type="molecule type" value="Genomic_DNA"/>
</dbReference>
<keyword evidence="1" id="KW-0732">Signal</keyword>
<gene>
    <name evidence="2" type="ORF">C7S18_19110</name>
</gene>
<name>A0A2P1PWC1_9GAMM</name>
<dbReference type="Gene3D" id="3.40.30.10">
    <property type="entry name" value="Glutaredoxin"/>
    <property type="match status" value="1"/>
</dbReference>
<evidence type="ECO:0000313" key="3">
    <source>
        <dbReference type="Proteomes" id="UP000241074"/>
    </source>
</evidence>
<proteinExistence type="predicted"/>
<feature type="signal peptide" evidence="1">
    <location>
        <begin position="1"/>
        <end position="19"/>
    </location>
</feature>
<evidence type="ECO:0000256" key="1">
    <source>
        <dbReference type="SAM" id="SignalP"/>
    </source>
</evidence>
<dbReference type="SUPFAM" id="SSF52833">
    <property type="entry name" value="Thioredoxin-like"/>
    <property type="match status" value="1"/>
</dbReference>
<dbReference type="RefSeq" id="WP_106893067.1">
    <property type="nucleotide sequence ID" value="NZ_CP027860.1"/>
</dbReference>
<feature type="chain" id="PRO_5015114212" description="Conjugal transfer protein TraF" evidence="1">
    <location>
        <begin position="20"/>
        <end position="314"/>
    </location>
</feature>
<dbReference type="KEGG" id="xba:C7S18_19110"/>
<reference evidence="2 3" key="2">
    <citation type="submission" date="2018-03" db="EMBL/GenBank/DDBJ databases">
        <authorList>
            <person name="Keele B.F."/>
        </authorList>
    </citation>
    <scope>NUCLEOTIDE SEQUENCE [LARGE SCALE GENOMIC DNA]</scope>
    <source>
        <strain evidence="2 3">D13</strain>
    </source>
</reference>
<evidence type="ECO:0008006" key="4">
    <source>
        <dbReference type="Google" id="ProtNLM"/>
    </source>
</evidence>